<evidence type="ECO:0000313" key="4">
    <source>
        <dbReference type="EMBL" id="SEM68940.1"/>
    </source>
</evidence>
<accession>A0AAX2ECA5</accession>
<dbReference type="RefSeq" id="WP_038560503.1">
    <property type="nucleotide sequence ID" value="NZ_CP008876.1"/>
</dbReference>
<dbReference type="OrthoDB" id="9800856at2"/>
<organism evidence="3 5">
    <name type="scientific">Terribacillus saccharophilus</name>
    <dbReference type="NCBI Taxonomy" id="361277"/>
    <lineage>
        <taxon>Bacteria</taxon>
        <taxon>Bacillati</taxon>
        <taxon>Bacillota</taxon>
        <taxon>Bacilli</taxon>
        <taxon>Bacillales</taxon>
        <taxon>Bacillaceae</taxon>
        <taxon>Terribacillus</taxon>
    </lineage>
</organism>
<evidence type="ECO:0000256" key="2">
    <source>
        <dbReference type="ARBA" id="ARBA00022801"/>
    </source>
</evidence>
<dbReference type="Proteomes" id="UP000199735">
    <property type="component" value="Unassembled WGS sequence"/>
</dbReference>
<dbReference type="EMBL" id="FOCD01000001">
    <property type="protein sequence ID" value="SEM68940.1"/>
    <property type="molecule type" value="Genomic_DNA"/>
</dbReference>
<dbReference type="PANTHER" id="PTHR31793:SF27">
    <property type="entry name" value="NOVEL THIOESTERASE SUPERFAMILY DOMAIN AND SAPOSIN A-TYPE DOMAIN CONTAINING PROTEIN (0610012H03RIK)"/>
    <property type="match status" value="1"/>
</dbReference>
<evidence type="ECO:0000256" key="1">
    <source>
        <dbReference type="ARBA" id="ARBA00005953"/>
    </source>
</evidence>
<proteinExistence type="inferred from homology"/>
<dbReference type="GO" id="GO:0047617">
    <property type="term" value="F:fatty acyl-CoA hydrolase activity"/>
    <property type="evidence" value="ECO:0007669"/>
    <property type="project" value="TreeGrafter"/>
</dbReference>
<dbReference type="InterPro" id="IPR050563">
    <property type="entry name" value="4-hydroxybenzoyl-CoA_TE"/>
</dbReference>
<dbReference type="EMBL" id="CP008876">
    <property type="protein sequence ID" value="AIF66484.1"/>
    <property type="molecule type" value="Genomic_DNA"/>
</dbReference>
<dbReference type="KEGG" id="tap:GZ22_07465"/>
<evidence type="ECO:0000313" key="3">
    <source>
        <dbReference type="EMBL" id="AIF66484.1"/>
    </source>
</evidence>
<gene>
    <name evidence="3" type="ORF">GZ22_07465</name>
    <name evidence="4" type="ORF">SAMN04489762_0765</name>
</gene>
<dbReference type="InterPro" id="IPR029069">
    <property type="entry name" value="HotDog_dom_sf"/>
</dbReference>
<dbReference type="NCBIfam" id="TIGR00051">
    <property type="entry name" value="YbgC/FadM family acyl-CoA thioesterase"/>
    <property type="match status" value="1"/>
</dbReference>
<dbReference type="InterPro" id="IPR006684">
    <property type="entry name" value="YbgC/YbaW"/>
</dbReference>
<accession>A0A075LJC4</accession>
<dbReference type="PIRSF" id="PIRSF003230">
    <property type="entry name" value="YbgC"/>
    <property type="match status" value="1"/>
</dbReference>
<dbReference type="AlphaFoldDB" id="A0A075LJC4"/>
<dbReference type="SUPFAM" id="SSF54637">
    <property type="entry name" value="Thioesterase/thiol ester dehydrase-isomerase"/>
    <property type="match status" value="1"/>
</dbReference>
<dbReference type="Gene3D" id="3.10.129.10">
    <property type="entry name" value="Hotdog Thioesterase"/>
    <property type="match status" value="1"/>
</dbReference>
<dbReference type="GeneID" id="34221082"/>
<protein>
    <submittedName>
        <fullName evidence="4">Acyl-CoA thioester hydrolase</fullName>
    </submittedName>
</protein>
<dbReference type="Proteomes" id="UP000027980">
    <property type="component" value="Chromosome"/>
</dbReference>
<reference evidence="3 5" key="1">
    <citation type="submission" date="2014-07" db="EMBL/GenBank/DDBJ databases">
        <title>Complete genome sequence of a moderately halophilic bacterium Terribacillus aidingensis MP602, isolated from Cryptomeria fortunei in Tianmu mountain in China.</title>
        <authorList>
            <person name="Wang Y."/>
            <person name="Lu P."/>
            <person name="Zhang L."/>
        </authorList>
    </citation>
    <scope>NUCLEOTIDE SEQUENCE [LARGE SCALE GENOMIC DNA]</scope>
    <source>
        <strain evidence="3 5">MP602</strain>
    </source>
</reference>
<evidence type="ECO:0000313" key="5">
    <source>
        <dbReference type="Proteomes" id="UP000027980"/>
    </source>
</evidence>
<keyword evidence="2 4" id="KW-0378">Hydrolase</keyword>
<comment type="similarity">
    <text evidence="1">Belongs to the 4-hydroxybenzoyl-CoA thioesterase family.</text>
</comment>
<reference evidence="4 6" key="2">
    <citation type="submission" date="2016-10" db="EMBL/GenBank/DDBJ databases">
        <authorList>
            <person name="Varghese N."/>
            <person name="Submissions S."/>
        </authorList>
    </citation>
    <scope>NUCLEOTIDE SEQUENCE [LARGE SCALE GENOMIC DNA]</scope>
    <source>
        <strain evidence="4 6">DSM 21619</strain>
    </source>
</reference>
<dbReference type="PANTHER" id="PTHR31793">
    <property type="entry name" value="4-HYDROXYBENZOYL-COA THIOESTERASE FAMILY MEMBER"/>
    <property type="match status" value="1"/>
</dbReference>
<dbReference type="CDD" id="cd00586">
    <property type="entry name" value="4HBT"/>
    <property type="match status" value="1"/>
</dbReference>
<sequence length="139" mass="16133">MKKSTSEINVRYGETDQMGVVYHVNYLVWFEIGRTDFIETLGLRYAAMEDDGFLSPVVDAKLNFHYPVRYGEKPVVETWLHSYDGIRTMYRYEIKNEDGKLCVSGTSTHTVVKKETFRPVSIRRSLPEWHAAYSKALEA</sequence>
<name>A0A075LJC4_9BACI</name>
<evidence type="ECO:0000313" key="6">
    <source>
        <dbReference type="Proteomes" id="UP000199735"/>
    </source>
</evidence>
<dbReference type="HOGENOM" id="CLU_101141_3_3_9"/>
<dbReference type="Pfam" id="PF13279">
    <property type="entry name" value="4HBT_2"/>
    <property type="match status" value="1"/>
</dbReference>